<evidence type="ECO:0000313" key="2">
    <source>
        <dbReference type="Proteomes" id="UP001590950"/>
    </source>
</evidence>
<proteinExistence type="predicted"/>
<name>A0ABR4AJ88_9LECA</name>
<protein>
    <submittedName>
        <fullName evidence="1">Uncharacterized protein</fullName>
    </submittedName>
</protein>
<dbReference type="Proteomes" id="UP001590950">
    <property type="component" value="Unassembled WGS sequence"/>
</dbReference>
<sequence length="100" mass="10793">MPFGLSGLLTSGIDDKSGLFLFWKKSSIIIYGVMPIHCGVSVEEYITGIKVLINAVTSLNDAAQADFDRALARFETLKKPLQSSQTLSLDPAQVAQFSNG</sequence>
<evidence type="ECO:0000313" key="1">
    <source>
        <dbReference type="EMBL" id="KAL2044732.1"/>
    </source>
</evidence>
<keyword evidence="2" id="KW-1185">Reference proteome</keyword>
<organism evidence="1 2">
    <name type="scientific">Stereocaulon virgatum</name>
    <dbReference type="NCBI Taxonomy" id="373712"/>
    <lineage>
        <taxon>Eukaryota</taxon>
        <taxon>Fungi</taxon>
        <taxon>Dikarya</taxon>
        <taxon>Ascomycota</taxon>
        <taxon>Pezizomycotina</taxon>
        <taxon>Lecanoromycetes</taxon>
        <taxon>OSLEUM clade</taxon>
        <taxon>Lecanoromycetidae</taxon>
        <taxon>Lecanorales</taxon>
        <taxon>Lecanorineae</taxon>
        <taxon>Stereocaulaceae</taxon>
        <taxon>Stereocaulon</taxon>
    </lineage>
</organism>
<accession>A0ABR4AJ88</accession>
<comment type="caution">
    <text evidence="1">The sequence shown here is derived from an EMBL/GenBank/DDBJ whole genome shotgun (WGS) entry which is preliminary data.</text>
</comment>
<gene>
    <name evidence="1" type="ORF">N7G274_002507</name>
</gene>
<reference evidence="1 2" key="1">
    <citation type="submission" date="2024-09" db="EMBL/GenBank/DDBJ databases">
        <title>Rethinking Asexuality: The Enigmatic Case of Functional Sexual Genes in Lepraria (Stereocaulaceae).</title>
        <authorList>
            <person name="Doellman M."/>
            <person name="Sun Y."/>
            <person name="Barcenas-Pena A."/>
            <person name="Lumbsch H.T."/>
            <person name="Grewe F."/>
        </authorList>
    </citation>
    <scope>NUCLEOTIDE SEQUENCE [LARGE SCALE GENOMIC DNA]</scope>
    <source>
        <strain evidence="1 2">Mercado 3170</strain>
    </source>
</reference>
<dbReference type="EMBL" id="JBEFKJ010000008">
    <property type="protein sequence ID" value="KAL2044732.1"/>
    <property type="molecule type" value="Genomic_DNA"/>
</dbReference>